<reference evidence="1 2" key="2">
    <citation type="submission" date="2007-06" db="EMBL/GenBank/DDBJ databases">
        <title>Draft genome sequence of Pseudoflavonifractor capillosus ATCC 29799.</title>
        <authorList>
            <person name="Sudarsanam P."/>
            <person name="Ley R."/>
            <person name="Guruge J."/>
            <person name="Turnbaugh P.J."/>
            <person name="Mahowald M."/>
            <person name="Liep D."/>
            <person name="Gordon J."/>
        </authorList>
    </citation>
    <scope>NUCLEOTIDE SEQUENCE [LARGE SCALE GENOMIC DNA]</scope>
    <source>
        <strain evidence="1 2">ATCC 29799</strain>
    </source>
</reference>
<evidence type="ECO:0000313" key="1">
    <source>
        <dbReference type="EMBL" id="EDN01227.1"/>
    </source>
</evidence>
<sequence>MDHLVPPGSVKALSNICLYLKMMHTLPTNMLNII</sequence>
<dbReference type="AlphaFoldDB" id="A6NRG7"/>
<dbReference type="Proteomes" id="UP000003639">
    <property type="component" value="Unassembled WGS sequence"/>
</dbReference>
<protein>
    <submittedName>
        <fullName evidence="1">Uncharacterized protein</fullName>
    </submittedName>
</protein>
<organism evidence="1 2">
    <name type="scientific">Pseudoflavonifractor capillosus ATCC 29799</name>
    <dbReference type="NCBI Taxonomy" id="411467"/>
    <lineage>
        <taxon>Bacteria</taxon>
        <taxon>Bacillati</taxon>
        <taxon>Bacillota</taxon>
        <taxon>Clostridia</taxon>
        <taxon>Eubacteriales</taxon>
        <taxon>Oscillospiraceae</taxon>
        <taxon>Pseudoflavonifractor</taxon>
    </lineage>
</organism>
<reference evidence="1 2" key="1">
    <citation type="submission" date="2007-04" db="EMBL/GenBank/DDBJ databases">
        <authorList>
            <person name="Fulton L."/>
            <person name="Clifton S."/>
            <person name="Fulton B."/>
            <person name="Xu J."/>
            <person name="Minx P."/>
            <person name="Pepin K.H."/>
            <person name="Johnson M."/>
            <person name="Thiruvilangam P."/>
            <person name="Bhonagiri V."/>
            <person name="Nash W.E."/>
            <person name="Mardis E.R."/>
            <person name="Wilson R.K."/>
        </authorList>
    </citation>
    <scope>NUCLEOTIDE SEQUENCE [LARGE SCALE GENOMIC DNA]</scope>
    <source>
        <strain evidence="1 2">ATCC 29799</strain>
    </source>
</reference>
<gene>
    <name evidence="1" type="ORF">BACCAP_00795</name>
</gene>
<proteinExistence type="predicted"/>
<keyword evidence="2" id="KW-1185">Reference proteome</keyword>
<name>A6NRG7_9FIRM</name>
<comment type="caution">
    <text evidence="1">The sequence shown here is derived from an EMBL/GenBank/DDBJ whole genome shotgun (WGS) entry which is preliminary data.</text>
</comment>
<dbReference type="EMBL" id="AAXG02000006">
    <property type="protein sequence ID" value="EDN01227.1"/>
    <property type="molecule type" value="Genomic_DNA"/>
</dbReference>
<accession>A6NRG7</accession>
<evidence type="ECO:0000313" key="2">
    <source>
        <dbReference type="Proteomes" id="UP000003639"/>
    </source>
</evidence>